<name>A0A1H4ZYE8_TSUTY</name>
<evidence type="ECO:0000313" key="3">
    <source>
        <dbReference type="Proteomes" id="UP000182241"/>
    </source>
</evidence>
<feature type="region of interest" description="Disordered" evidence="1">
    <location>
        <begin position="100"/>
        <end position="130"/>
    </location>
</feature>
<evidence type="ECO:0000256" key="1">
    <source>
        <dbReference type="SAM" id="MobiDB-lite"/>
    </source>
</evidence>
<sequence length="153" mass="16645">MRLAGARWDGGGMTDDELDYEAIGDVVINEVRAVVGDAKTAADVDLGAVRRTIRATLLREGVDADLIREVDANADTEVGHYGFYIFDRMSQGGQLIRLPLPPNPGPPKGRTPLDPVLKEEAKRRAAAGESKERIAEDFDVHLSVVYSAVHSFD</sequence>
<organism evidence="2 3">
    <name type="scientific">Tsukamurella tyrosinosolvens</name>
    <dbReference type="NCBI Taxonomy" id="57704"/>
    <lineage>
        <taxon>Bacteria</taxon>
        <taxon>Bacillati</taxon>
        <taxon>Actinomycetota</taxon>
        <taxon>Actinomycetes</taxon>
        <taxon>Mycobacteriales</taxon>
        <taxon>Tsukamurellaceae</taxon>
        <taxon>Tsukamurella</taxon>
    </lineage>
</organism>
<dbReference type="EMBL" id="FNSA01000003">
    <property type="protein sequence ID" value="SED35037.1"/>
    <property type="molecule type" value="Genomic_DNA"/>
</dbReference>
<dbReference type="Proteomes" id="UP000182241">
    <property type="component" value="Unassembled WGS sequence"/>
</dbReference>
<dbReference type="AlphaFoldDB" id="A0A1H4ZYE8"/>
<keyword evidence="3" id="KW-1185">Reference proteome</keyword>
<feature type="compositionally biased region" description="Pro residues" evidence="1">
    <location>
        <begin position="100"/>
        <end position="109"/>
    </location>
</feature>
<gene>
    <name evidence="2" type="ORF">SAMN04489793_4719</name>
</gene>
<evidence type="ECO:0000313" key="2">
    <source>
        <dbReference type="EMBL" id="SED35037.1"/>
    </source>
</evidence>
<protein>
    <submittedName>
        <fullName evidence="2">Uncharacterized protein</fullName>
    </submittedName>
</protein>
<reference evidence="3" key="1">
    <citation type="submission" date="2016-10" db="EMBL/GenBank/DDBJ databases">
        <authorList>
            <person name="Varghese N."/>
            <person name="Submissions S."/>
        </authorList>
    </citation>
    <scope>NUCLEOTIDE SEQUENCE [LARGE SCALE GENOMIC DNA]</scope>
    <source>
        <strain evidence="3">DSM 44234</strain>
    </source>
</reference>
<proteinExistence type="predicted"/>
<accession>A0A1H4ZYE8</accession>